<reference evidence="1" key="1">
    <citation type="journal article" date="2021" name="Proc. Natl. Acad. Sci. U.S.A.">
        <title>A Catalog of Tens of Thousands of Viruses from Human Metagenomes Reveals Hidden Associations with Chronic Diseases.</title>
        <authorList>
            <person name="Tisza M.J."/>
            <person name="Buck C.B."/>
        </authorList>
    </citation>
    <scope>NUCLEOTIDE SEQUENCE</scope>
    <source>
        <strain evidence="1">CtQcs9</strain>
    </source>
</reference>
<sequence length="243" mass="25395">MSVKLNLLTPSTGASNQKVDYSVVTNASSNGTLAGDKKATYVENTLAGELQRIKAYIAEIGREAAFLALKAAGANVDENSNLDKIAEAMLSIVKNSAADASNASTYQKNPDKEELVLDAGNETVLPAGYYVNSVTVKATSLRDQSQATATAKDILDGATAWVNGVKITGTSTTNLSDKSAGNAAYTEVNDKLVINLKGDDAAAEDKFVNTGIKFVTQNEVPTEVLIKKVTTPDAEETAVATAV</sequence>
<accession>A0A8S5RAG3</accession>
<proteinExistence type="predicted"/>
<protein>
    <submittedName>
        <fullName evidence="1">Uncharacterized protein</fullName>
    </submittedName>
</protein>
<evidence type="ECO:0000313" key="1">
    <source>
        <dbReference type="EMBL" id="DAE28146.1"/>
    </source>
</evidence>
<organism evidence="1">
    <name type="scientific">virus sp. ctQcs9</name>
    <dbReference type="NCBI Taxonomy" id="2825816"/>
    <lineage>
        <taxon>Viruses</taxon>
    </lineage>
</organism>
<name>A0A8S5RAG3_9VIRU</name>
<dbReference type="EMBL" id="BK059082">
    <property type="protein sequence ID" value="DAE28146.1"/>
    <property type="molecule type" value="Genomic_DNA"/>
</dbReference>